<dbReference type="SUPFAM" id="SSF51366">
    <property type="entry name" value="Ribulose-phoshate binding barrel"/>
    <property type="match status" value="1"/>
</dbReference>
<dbReference type="Proteomes" id="UP000217076">
    <property type="component" value="Unassembled WGS sequence"/>
</dbReference>
<dbReference type="UniPathway" id="UPA00031">
    <property type="reaction ID" value="UER00010"/>
</dbReference>
<evidence type="ECO:0000313" key="15">
    <source>
        <dbReference type="EMBL" id="SDG52759.1"/>
    </source>
</evidence>
<dbReference type="CDD" id="cd04731">
    <property type="entry name" value="HisF"/>
    <property type="match status" value="1"/>
</dbReference>
<evidence type="ECO:0000256" key="13">
    <source>
        <dbReference type="ARBA" id="ARBA00047838"/>
    </source>
</evidence>
<evidence type="ECO:0000256" key="12">
    <source>
        <dbReference type="ARBA" id="ARBA00032401"/>
    </source>
</evidence>
<dbReference type="PANTHER" id="PTHR21235:SF2">
    <property type="entry name" value="IMIDAZOLE GLYCEROL PHOSPHATE SYNTHASE HISHF"/>
    <property type="match status" value="1"/>
</dbReference>
<evidence type="ECO:0000256" key="8">
    <source>
        <dbReference type="ARBA" id="ARBA00023239"/>
    </source>
</evidence>
<comment type="function">
    <text evidence="9">IGPS catalyzes the conversion of PRFAR and glutamine to IGP, AICAR and glutamate. The HisF subunit catalyzes the cyclization activity that produces IGP and AICAR from PRFAR using the ammonia provided by the HisH subunit.</text>
</comment>
<comment type="catalytic activity">
    <reaction evidence="13">
        <text>5-[(5-phospho-1-deoxy-D-ribulos-1-ylimino)methylamino]-1-(5-phospho-beta-D-ribosyl)imidazole-4-carboxamide + L-glutamine = D-erythro-1-(imidazol-4-yl)glycerol 3-phosphate + 5-amino-1-(5-phospho-beta-D-ribosyl)imidazole-4-carboxamide + L-glutamate + H(+)</text>
        <dbReference type="Rhea" id="RHEA:24793"/>
        <dbReference type="ChEBI" id="CHEBI:15378"/>
        <dbReference type="ChEBI" id="CHEBI:29985"/>
        <dbReference type="ChEBI" id="CHEBI:58278"/>
        <dbReference type="ChEBI" id="CHEBI:58359"/>
        <dbReference type="ChEBI" id="CHEBI:58475"/>
        <dbReference type="ChEBI" id="CHEBI:58525"/>
        <dbReference type="EC" id="4.3.2.10"/>
    </reaction>
</comment>
<keyword evidence="8" id="KW-0456">Lyase</keyword>
<dbReference type="AlphaFoldDB" id="A0A1G7V070"/>
<dbReference type="EMBL" id="FNCV01000001">
    <property type="protein sequence ID" value="SDG52759.1"/>
    <property type="molecule type" value="Genomic_DNA"/>
</dbReference>
<evidence type="ECO:0000256" key="9">
    <source>
        <dbReference type="ARBA" id="ARBA00025475"/>
    </source>
</evidence>
<dbReference type="OrthoDB" id="9781903at2"/>
<dbReference type="GO" id="GO:0000107">
    <property type="term" value="F:imidazoleglycerol-phosphate synthase activity"/>
    <property type="evidence" value="ECO:0007669"/>
    <property type="project" value="InterPro"/>
</dbReference>
<evidence type="ECO:0000256" key="3">
    <source>
        <dbReference type="ARBA" id="ARBA00011152"/>
    </source>
</evidence>
<dbReference type="GO" id="GO:0000105">
    <property type="term" value="P:L-histidine biosynthetic process"/>
    <property type="evidence" value="ECO:0007669"/>
    <property type="project" value="UniProtKB-UniPathway"/>
</dbReference>
<proteinExistence type="inferred from homology"/>
<evidence type="ECO:0000256" key="2">
    <source>
        <dbReference type="ARBA" id="ARBA00009667"/>
    </source>
</evidence>
<accession>A0A1G7V070</accession>
<dbReference type="InterPro" id="IPR006062">
    <property type="entry name" value="His_biosynth"/>
</dbReference>
<dbReference type="InterPro" id="IPR011060">
    <property type="entry name" value="RibuloseP-bd_barrel"/>
</dbReference>
<protein>
    <recommendedName>
        <fullName evidence="5">Imidazole glycerol phosphate synthase subunit HisF</fullName>
        <ecNumber evidence="4">4.3.2.10</ecNumber>
    </recommendedName>
    <alternativeName>
        <fullName evidence="10">IGP synthase cyclase subunit</fullName>
    </alternativeName>
    <alternativeName>
        <fullName evidence="11">IGP synthase subunit HisF</fullName>
    </alternativeName>
    <alternativeName>
        <fullName evidence="12">ImGP synthase subunit HisF</fullName>
    </alternativeName>
</protein>
<keyword evidence="6 14" id="KW-0028">Amino-acid biosynthesis</keyword>
<gene>
    <name evidence="15" type="ORF">SAMN05421742_101482</name>
</gene>
<dbReference type="RefSeq" id="WP_092614796.1">
    <property type="nucleotide sequence ID" value="NZ_FNCV01000001.1"/>
</dbReference>
<dbReference type="STRING" id="83401.SAMN05421742_101482"/>
<comment type="pathway">
    <text evidence="1">Amino-acid biosynthesis; L-histidine biosynthesis; L-histidine from 5-phospho-alpha-D-ribose 1-diphosphate: step 5/9.</text>
</comment>
<dbReference type="InterPro" id="IPR004651">
    <property type="entry name" value="HisF"/>
</dbReference>
<evidence type="ECO:0000256" key="1">
    <source>
        <dbReference type="ARBA" id="ARBA00005091"/>
    </source>
</evidence>
<comment type="subunit">
    <text evidence="3">Heterodimer of HisH and HisF.</text>
</comment>
<evidence type="ECO:0000313" key="16">
    <source>
        <dbReference type="Proteomes" id="UP000217076"/>
    </source>
</evidence>
<comment type="similarity">
    <text evidence="2 14">Belongs to the HisA/HisF family.</text>
</comment>
<organism evidence="15 16">
    <name type="scientific">Roseospirillum parvum</name>
    <dbReference type="NCBI Taxonomy" id="83401"/>
    <lineage>
        <taxon>Bacteria</taxon>
        <taxon>Pseudomonadati</taxon>
        <taxon>Pseudomonadota</taxon>
        <taxon>Alphaproteobacteria</taxon>
        <taxon>Rhodospirillales</taxon>
        <taxon>Rhodospirillaceae</taxon>
        <taxon>Roseospirillum</taxon>
    </lineage>
</organism>
<name>A0A1G7V070_9PROT</name>
<dbReference type="EC" id="4.3.2.10" evidence="4"/>
<evidence type="ECO:0000256" key="10">
    <source>
        <dbReference type="ARBA" id="ARBA00030264"/>
    </source>
</evidence>
<dbReference type="Gene3D" id="3.20.20.70">
    <property type="entry name" value="Aldolase class I"/>
    <property type="match status" value="1"/>
</dbReference>
<evidence type="ECO:0000256" key="4">
    <source>
        <dbReference type="ARBA" id="ARBA00012809"/>
    </source>
</evidence>
<dbReference type="GO" id="GO:0016829">
    <property type="term" value="F:lyase activity"/>
    <property type="evidence" value="ECO:0007669"/>
    <property type="project" value="UniProtKB-KW"/>
</dbReference>
<evidence type="ECO:0000256" key="11">
    <source>
        <dbReference type="ARBA" id="ARBA00031409"/>
    </source>
</evidence>
<evidence type="ECO:0000256" key="7">
    <source>
        <dbReference type="ARBA" id="ARBA00023102"/>
    </source>
</evidence>
<keyword evidence="16" id="KW-1185">Reference proteome</keyword>
<dbReference type="Pfam" id="PF00977">
    <property type="entry name" value="His_biosynth"/>
    <property type="match status" value="1"/>
</dbReference>
<dbReference type="PANTHER" id="PTHR21235">
    <property type="entry name" value="IMIDAZOLE GLYCEROL PHOSPHATE SYNTHASE SUBUNIT HISF/H IGP SYNTHASE SUBUNIT HISF/H"/>
    <property type="match status" value="1"/>
</dbReference>
<keyword evidence="7 14" id="KW-0368">Histidine biosynthesis</keyword>
<evidence type="ECO:0000256" key="6">
    <source>
        <dbReference type="ARBA" id="ARBA00022605"/>
    </source>
</evidence>
<evidence type="ECO:0000256" key="14">
    <source>
        <dbReference type="RuleBase" id="RU003657"/>
    </source>
</evidence>
<evidence type="ECO:0000256" key="5">
    <source>
        <dbReference type="ARBA" id="ARBA00016318"/>
    </source>
</evidence>
<sequence>MNLRLIARLDVKAPNLIKGVHLEGLRVVGDPQTHARRYYAAGIDEIIYMDCVASLYGRNSLTDLVRRTAEDVFIPLTVGGGLRSVADVGEMLRAGADKVAVNTAAIADPSLISRIAERYGAQCCVLSIEAKRRPGTSGAWEALTDNGREHSGRDVIAWAQEAERLGAGEILLTSVDQEGTTRGFDVELVAAVAQAVRIPVIASGGMGTLEHLVEVVGRGGADAVAMAHVLHYDKLGLDEIRAAAATTGHFVRQP</sequence>
<reference evidence="16" key="1">
    <citation type="submission" date="2016-10" db="EMBL/GenBank/DDBJ databases">
        <authorList>
            <person name="Varghese N."/>
            <person name="Submissions S."/>
        </authorList>
    </citation>
    <scope>NUCLEOTIDE SEQUENCE [LARGE SCALE GENOMIC DNA]</scope>
    <source>
        <strain evidence="16">930I</strain>
    </source>
</reference>
<dbReference type="InterPro" id="IPR050064">
    <property type="entry name" value="IGPS_HisA/HisF"/>
</dbReference>
<dbReference type="InterPro" id="IPR013785">
    <property type="entry name" value="Aldolase_TIM"/>
</dbReference>